<accession>A0A0S3QY53</accession>
<feature type="signal peptide" evidence="1">
    <location>
        <begin position="1"/>
        <end position="37"/>
    </location>
</feature>
<dbReference type="Proteomes" id="UP000291084">
    <property type="component" value="Chromosome 1"/>
</dbReference>
<evidence type="ECO:0000313" key="4">
    <source>
        <dbReference type="Proteomes" id="UP000291084"/>
    </source>
</evidence>
<dbReference type="EMBL" id="AP015034">
    <property type="protein sequence ID" value="BAT73252.1"/>
    <property type="molecule type" value="Genomic_DNA"/>
</dbReference>
<feature type="non-terminal residue" evidence="3">
    <location>
        <position position="1"/>
    </location>
</feature>
<dbReference type="OrthoDB" id="1740355at2759"/>
<evidence type="ECO:0000259" key="2">
    <source>
        <dbReference type="Pfam" id="PF23001"/>
    </source>
</evidence>
<feature type="domain" description="Membrane-bound transcription factor site-1 protease-like N-terminal" evidence="2">
    <location>
        <begin position="43"/>
        <end position="106"/>
    </location>
</feature>
<proteinExistence type="predicted"/>
<gene>
    <name evidence="3" type="primary">Vigan.01G072100</name>
    <name evidence="3" type="ORF">VIGAN_01072100</name>
</gene>
<dbReference type="AlphaFoldDB" id="A0A0S3QY53"/>
<evidence type="ECO:0000256" key="1">
    <source>
        <dbReference type="SAM" id="SignalP"/>
    </source>
</evidence>
<reference evidence="3 4" key="1">
    <citation type="journal article" date="2015" name="Sci. Rep.">
        <title>The power of single molecule real-time sequencing technology in the de novo assembly of a eukaryotic genome.</title>
        <authorList>
            <person name="Sakai H."/>
            <person name="Naito K."/>
            <person name="Ogiso-Tanaka E."/>
            <person name="Takahashi Y."/>
            <person name="Iseki K."/>
            <person name="Muto C."/>
            <person name="Satou K."/>
            <person name="Teruya K."/>
            <person name="Shiroma A."/>
            <person name="Shimoji M."/>
            <person name="Hirano T."/>
            <person name="Itoh T."/>
            <person name="Kaga A."/>
            <person name="Tomooka N."/>
        </authorList>
    </citation>
    <scope>NUCLEOTIDE SEQUENCE [LARGE SCALE GENOMIC DNA]</scope>
    <source>
        <strain evidence="4">cv. Shumari</strain>
    </source>
</reference>
<sequence length="114" mass="12885">ISPTEEQNIGHRFSQWNTFSLILFVTLFQTLTPNSSSSPPNYTFRHYAASDSHRAYVEAALRPEGWRWIPRQNPTTQFPTDFGLVAIEDSGVVDEIRKLGSVKNVSLDVSCKRG</sequence>
<keyword evidence="1" id="KW-0732">Signal</keyword>
<protein>
    <recommendedName>
        <fullName evidence="2">Membrane-bound transcription factor site-1 protease-like N-terminal domain-containing protein</fullName>
    </recommendedName>
</protein>
<dbReference type="Pfam" id="PF23001">
    <property type="entry name" value="MBTP1_N"/>
    <property type="match status" value="1"/>
</dbReference>
<organism evidence="3 4">
    <name type="scientific">Vigna angularis var. angularis</name>
    <dbReference type="NCBI Taxonomy" id="157739"/>
    <lineage>
        <taxon>Eukaryota</taxon>
        <taxon>Viridiplantae</taxon>
        <taxon>Streptophyta</taxon>
        <taxon>Embryophyta</taxon>
        <taxon>Tracheophyta</taxon>
        <taxon>Spermatophyta</taxon>
        <taxon>Magnoliopsida</taxon>
        <taxon>eudicotyledons</taxon>
        <taxon>Gunneridae</taxon>
        <taxon>Pentapetalae</taxon>
        <taxon>rosids</taxon>
        <taxon>fabids</taxon>
        <taxon>Fabales</taxon>
        <taxon>Fabaceae</taxon>
        <taxon>Papilionoideae</taxon>
        <taxon>50 kb inversion clade</taxon>
        <taxon>NPAAA clade</taxon>
        <taxon>indigoferoid/millettioid clade</taxon>
        <taxon>Phaseoleae</taxon>
        <taxon>Vigna</taxon>
    </lineage>
</organism>
<feature type="chain" id="PRO_5006616438" description="Membrane-bound transcription factor site-1 protease-like N-terminal domain-containing protein" evidence="1">
    <location>
        <begin position="38"/>
        <end position="114"/>
    </location>
</feature>
<evidence type="ECO:0000313" key="3">
    <source>
        <dbReference type="EMBL" id="BAT73252.1"/>
    </source>
</evidence>
<name>A0A0S3QY53_PHAAN</name>
<dbReference type="InterPro" id="IPR055143">
    <property type="entry name" value="MBTP1_N"/>
</dbReference>
<keyword evidence="4" id="KW-1185">Reference proteome</keyword>